<dbReference type="Proteomes" id="UP000216433">
    <property type="component" value="Unassembled WGS sequence"/>
</dbReference>
<comment type="caution">
    <text evidence="2">The sequence shown here is derived from an EMBL/GenBank/DDBJ whole genome shotgun (WGS) entry which is preliminary data.</text>
</comment>
<organism evidence="2 3">
    <name type="scientific">Stenotrophomonas maltophilia</name>
    <name type="common">Pseudomonas maltophilia</name>
    <name type="synonym">Xanthomonas maltophilia</name>
    <dbReference type="NCBI Taxonomy" id="40324"/>
    <lineage>
        <taxon>Bacteria</taxon>
        <taxon>Pseudomonadati</taxon>
        <taxon>Pseudomonadota</taxon>
        <taxon>Gammaproteobacteria</taxon>
        <taxon>Lysobacterales</taxon>
        <taxon>Lysobacteraceae</taxon>
        <taxon>Stenotrophomonas</taxon>
        <taxon>Stenotrophomonas maltophilia group</taxon>
    </lineage>
</organism>
<feature type="compositionally biased region" description="Low complexity" evidence="1">
    <location>
        <begin position="324"/>
        <end position="335"/>
    </location>
</feature>
<sequence>MSNEITKLCWPLQMPPPAKAVLMAIAWHADDFGMAFPGFTTLIEKTCLSKTALLSAIAWLEDNQVLTIRRGGSDAGGTKYSNRYSLNLGRLDKNAFASKPRRASKPVRQTDRFESDEGVDRSATHTGTDAEPVRNKDGSGESGGADRYAGNTGTQEGPVRLANSTGTSGGPDRSVSRTQPVRETDPKGHERSVKVIESSYAQARDDEAVVPQLSADEVNRELMGIPRLPPGMDPQVLARFVRHRRVLGKPMTISSWLELQPRFRQLTADGHDLNRSLRQTMAAGLALPVTPKPEGTEHANNSGSAAERVRRRAEEDELRDAAAEADAAAGAAGALDGPGYANAVGAHG</sequence>
<evidence type="ECO:0000313" key="3">
    <source>
        <dbReference type="Proteomes" id="UP000216433"/>
    </source>
</evidence>
<dbReference type="AlphaFoldDB" id="A0A270NM32"/>
<feature type="compositionally biased region" description="Basic and acidic residues" evidence="1">
    <location>
        <begin position="180"/>
        <end position="192"/>
    </location>
</feature>
<feature type="region of interest" description="Disordered" evidence="1">
    <location>
        <begin position="95"/>
        <end position="192"/>
    </location>
</feature>
<evidence type="ECO:0000313" key="2">
    <source>
        <dbReference type="EMBL" id="PAM73169.1"/>
    </source>
</evidence>
<accession>A0A270NM32</accession>
<evidence type="ECO:0000256" key="1">
    <source>
        <dbReference type="SAM" id="MobiDB-lite"/>
    </source>
</evidence>
<dbReference type="RefSeq" id="WP_095377408.1">
    <property type="nucleotide sequence ID" value="NZ_NJGC01000004.1"/>
</dbReference>
<dbReference type="EMBL" id="NJGC01000004">
    <property type="protein sequence ID" value="PAM73169.1"/>
    <property type="molecule type" value="Genomic_DNA"/>
</dbReference>
<reference evidence="2 3" key="1">
    <citation type="submission" date="2017-06" db="EMBL/GenBank/DDBJ databases">
        <title>Genome sequencing and assembly of Stenotrophomonas maltophilia DF07.</title>
        <authorList>
            <person name="Iyer R."/>
        </authorList>
    </citation>
    <scope>NUCLEOTIDE SEQUENCE [LARGE SCALE GENOMIC DNA]</scope>
    <source>
        <strain evidence="2 3">DF07</strain>
    </source>
</reference>
<feature type="region of interest" description="Disordered" evidence="1">
    <location>
        <begin position="288"/>
        <end position="348"/>
    </location>
</feature>
<dbReference type="Pfam" id="PF13730">
    <property type="entry name" value="HTH_36"/>
    <property type="match status" value="1"/>
</dbReference>
<proteinExistence type="predicted"/>
<feature type="compositionally biased region" description="Basic and acidic residues" evidence="1">
    <location>
        <begin position="108"/>
        <end position="123"/>
    </location>
</feature>
<protein>
    <submittedName>
        <fullName evidence="2">Helix-turn-helix domain-containing protein</fullName>
    </submittedName>
</protein>
<name>A0A270NM32_STEMA</name>
<gene>
    <name evidence="2" type="ORF">CEK00_04800</name>
</gene>